<dbReference type="Pfam" id="PF17200">
    <property type="entry name" value="sCache_2"/>
    <property type="match status" value="1"/>
</dbReference>
<keyword evidence="6 10" id="KW-0472">Membrane</keyword>
<dbReference type="RefSeq" id="WP_250199493.1">
    <property type="nucleotide sequence ID" value="NZ_CP097636.1"/>
</dbReference>
<feature type="compositionally biased region" description="Polar residues" evidence="9">
    <location>
        <begin position="291"/>
        <end position="308"/>
    </location>
</feature>
<keyword evidence="2" id="KW-1003">Cell membrane</keyword>
<dbReference type="InterPro" id="IPR051310">
    <property type="entry name" value="MCP_chemotaxis"/>
</dbReference>
<feature type="transmembrane region" description="Helical" evidence="10">
    <location>
        <begin position="12"/>
        <end position="34"/>
    </location>
</feature>
<dbReference type="SMART" id="SM00283">
    <property type="entry name" value="MA"/>
    <property type="match status" value="1"/>
</dbReference>
<evidence type="ECO:0000256" key="7">
    <source>
        <dbReference type="ARBA" id="ARBA00029447"/>
    </source>
</evidence>
<evidence type="ECO:0000256" key="3">
    <source>
        <dbReference type="ARBA" id="ARBA00022481"/>
    </source>
</evidence>
<dbReference type="InterPro" id="IPR004089">
    <property type="entry name" value="MCPsignal_dom"/>
</dbReference>
<evidence type="ECO:0000313" key="12">
    <source>
        <dbReference type="EMBL" id="URI11297.1"/>
    </source>
</evidence>
<accession>A0ABY4SGP1</accession>
<comment type="subcellular location">
    <subcellularLocation>
        <location evidence="1">Cell membrane</location>
        <topology evidence="1">Multi-pass membrane protein</topology>
    </subcellularLocation>
</comment>
<evidence type="ECO:0000313" key="13">
    <source>
        <dbReference type="Proteomes" id="UP001056201"/>
    </source>
</evidence>
<organism evidence="12 13">
    <name type="scientific">Aquincola tertiaricarbonis</name>
    <dbReference type="NCBI Taxonomy" id="391953"/>
    <lineage>
        <taxon>Bacteria</taxon>
        <taxon>Pseudomonadati</taxon>
        <taxon>Pseudomonadota</taxon>
        <taxon>Betaproteobacteria</taxon>
        <taxon>Burkholderiales</taxon>
        <taxon>Sphaerotilaceae</taxon>
        <taxon>Aquincola</taxon>
    </lineage>
</organism>
<evidence type="ECO:0000256" key="9">
    <source>
        <dbReference type="SAM" id="MobiDB-lite"/>
    </source>
</evidence>
<protein>
    <submittedName>
        <fullName evidence="12">Methyl-accepting chemotaxis protein</fullName>
    </submittedName>
</protein>
<keyword evidence="4 10" id="KW-0812">Transmembrane</keyword>
<dbReference type="Gene3D" id="3.30.450.20">
    <property type="entry name" value="PAS domain"/>
    <property type="match status" value="1"/>
</dbReference>
<dbReference type="SUPFAM" id="SSF58104">
    <property type="entry name" value="Methyl-accepting chemotaxis protein (MCP) signaling domain"/>
    <property type="match status" value="1"/>
</dbReference>
<dbReference type="InterPro" id="IPR033480">
    <property type="entry name" value="sCache_2"/>
</dbReference>
<sequence length="519" mass="55598">MNLLNRMNLSRRLLLLVGAAVAAVVVLSLGLLWTERNQMLDERRQAVRQHVEIAHALVQHLQAQVGNGLSEADAKAAALAALKALRYNGQEYFWVNDMTPRMVMHAARRQLDGKDLSDTKDPTGKRVFVEFVQAARQPEGGYVDYLWPKPGQDQPVPKVSYVKAFEPWGWVIGTGVYVDTVDAAMLRRAASSAVGALLAGALLVGLGLLIRRSLLNELGGEPSQAVDITRQIAAGDLTGHIPLKAGDQHSLMASLSRMRNDLGRLVSGVRQGAESVATASAEIAYGNQDLSQRTEQQAGSLQQASSTMEELGATVHSNAEQARSADDRARAAADIAERGGVAVREVVDTMDRIHQSARRIADIISTIDGIAFQTNILALNAAVEAARAGEQGRGFAVVAGEVRNLAQRSAEAAREIKQLIEASTSQVDEGSHRVNQAGDTIEQVVQAVKQVSEIISGISTASQAQNAGVRQMGGVVTELDRGTQQNAALVEQSAAAAESLRRHAQQLVEQVSVFRTTAQ</sequence>
<dbReference type="EMBL" id="CP097636">
    <property type="protein sequence ID" value="URI11297.1"/>
    <property type="molecule type" value="Genomic_DNA"/>
</dbReference>
<comment type="similarity">
    <text evidence="7">Belongs to the methyl-accepting chemotaxis (MCP) protein family.</text>
</comment>
<evidence type="ECO:0000256" key="1">
    <source>
        <dbReference type="ARBA" id="ARBA00004651"/>
    </source>
</evidence>
<keyword evidence="3" id="KW-0488">Methylation</keyword>
<evidence type="ECO:0000256" key="6">
    <source>
        <dbReference type="ARBA" id="ARBA00023136"/>
    </source>
</evidence>
<name>A0ABY4SGP1_AQUTE</name>
<dbReference type="PROSITE" id="PS50111">
    <property type="entry name" value="CHEMOTAXIS_TRANSDUC_2"/>
    <property type="match status" value="1"/>
</dbReference>
<dbReference type="PANTHER" id="PTHR43531">
    <property type="entry name" value="PROTEIN ICFG"/>
    <property type="match status" value="1"/>
</dbReference>
<evidence type="ECO:0000256" key="8">
    <source>
        <dbReference type="PROSITE-ProRule" id="PRU00284"/>
    </source>
</evidence>
<feature type="domain" description="Methyl-accepting transducer" evidence="11">
    <location>
        <begin position="272"/>
        <end position="501"/>
    </location>
</feature>
<dbReference type="PANTHER" id="PTHR43531:SF14">
    <property type="entry name" value="METHYL-ACCEPTING CHEMOTAXIS PROTEIN I-RELATED"/>
    <property type="match status" value="1"/>
</dbReference>
<keyword evidence="13" id="KW-1185">Reference proteome</keyword>
<dbReference type="Gene3D" id="1.10.287.950">
    <property type="entry name" value="Methyl-accepting chemotaxis protein"/>
    <property type="match status" value="1"/>
</dbReference>
<gene>
    <name evidence="12" type="ORF">MW290_20305</name>
</gene>
<proteinExistence type="inferred from homology"/>
<evidence type="ECO:0000256" key="2">
    <source>
        <dbReference type="ARBA" id="ARBA00022475"/>
    </source>
</evidence>
<dbReference type="CDD" id="cd11386">
    <property type="entry name" value="MCP_signal"/>
    <property type="match status" value="1"/>
</dbReference>
<dbReference type="SMART" id="SM01049">
    <property type="entry name" value="Cache_2"/>
    <property type="match status" value="1"/>
</dbReference>
<evidence type="ECO:0000259" key="11">
    <source>
        <dbReference type="PROSITE" id="PS50111"/>
    </source>
</evidence>
<keyword evidence="8" id="KW-0807">Transducer</keyword>
<dbReference type="Proteomes" id="UP001056201">
    <property type="component" value="Chromosome 2"/>
</dbReference>
<evidence type="ECO:0000256" key="4">
    <source>
        <dbReference type="ARBA" id="ARBA00022692"/>
    </source>
</evidence>
<dbReference type="Pfam" id="PF00015">
    <property type="entry name" value="MCPsignal"/>
    <property type="match status" value="1"/>
</dbReference>
<keyword evidence="5 10" id="KW-1133">Transmembrane helix</keyword>
<feature type="region of interest" description="Disordered" evidence="9">
    <location>
        <begin position="291"/>
        <end position="331"/>
    </location>
</feature>
<reference evidence="12" key="1">
    <citation type="submission" date="2022-05" db="EMBL/GenBank/DDBJ databases">
        <title>An RpoN-dependent PEP-CTERM gene is involved in floc formation of an Aquincola tertiaricarbonis strain.</title>
        <authorList>
            <person name="Qiu D."/>
            <person name="Xia M."/>
        </authorList>
    </citation>
    <scope>NUCLEOTIDE SEQUENCE</scope>
    <source>
        <strain evidence="12">RN12</strain>
    </source>
</reference>
<evidence type="ECO:0000256" key="10">
    <source>
        <dbReference type="SAM" id="Phobius"/>
    </source>
</evidence>
<evidence type="ECO:0000256" key="5">
    <source>
        <dbReference type="ARBA" id="ARBA00022989"/>
    </source>
</evidence>